<gene>
    <name evidence="2" type="ORF">SO802_034348</name>
</gene>
<feature type="signal peptide" evidence="1">
    <location>
        <begin position="1"/>
        <end position="24"/>
    </location>
</feature>
<name>A0AAW2BHC2_9ROSI</name>
<keyword evidence="1" id="KW-0732">Signal</keyword>
<sequence length="75" mass="8272">MEDSGGQIGWAWGWSGMSWWSVVARSVIDGDGQISQGIGEPGGARPAVDCQYRSLTCTRRCMVGNRRRNKRNLSL</sequence>
<evidence type="ECO:0000256" key="1">
    <source>
        <dbReference type="SAM" id="SignalP"/>
    </source>
</evidence>
<accession>A0AAW2BHC2</accession>
<comment type="caution">
    <text evidence="2">The sequence shown here is derived from an EMBL/GenBank/DDBJ whole genome shotgun (WGS) entry which is preliminary data.</text>
</comment>
<dbReference type="AlphaFoldDB" id="A0AAW2BHC2"/>
<proteinExistence type="predicted"/>
<evidence type="ECO:0000313" key="3">
    <source>
        <dbReference type="Proteomes" id="UP001459277"/>
    </source>
</evidence>
<keyword evidence="3" id="KW-1185">Reference proteome</keyword>
<organism evidence="2 3">
    <name type="scientific">Lithocarpus litseifolius</name>
    <dbReference type="NCBI Taxonomy" id="425828"/>
    <lineage>
        <taxon>Eukaryota</taxon>
        <taxon>Viridiplantae</taxon>
        <taxon>Streptophyta</taxon>
        <taxon>Embryophyta</taxon>
        <taxon>Tracheophyta</taxon>
        <taxon>Spermatophyta</taxon>
        <taxon>Magnoliopsida</taxon>
        <taxon>eudicotyledons</taxon>
        <taxon>Gunneridae</taxon>
        <taxon>Pentapetalae</taxon>
        <taxon>rosids</taxon>
        <taxon>fabids</taxon>
        <taxon>Fagales</taxon>
        <taxon>Fagaceae</taxon>
        <taxon>Lithocarpus</taxon>
    </lineage>
</organism>
<dbReference type="Proteomes" id="UP001459277">
    <property type="component" value="Unassembled WGS sequence"/>
</dbReference>
<evidence type="ECO:0000313" key="2">
    <source>
        <dbReference type="EMBL" id="KAK9984823.1"/>
    </source>
</evidence>
<reference evidence="2 3" key="1">
    <citation type="submission" date="2024-01" db="EMBL/GenBank/DDBJ databases">
        <title>A telomere-to-telomere, gap-free genome of sweet tea (Lithocarpus litseifolius).</title>
        <authorList>
            <person name="Zhou J."/>
        </authorList>
    </citation>
    <scope>NUCLEOTIDE SEQUENCE [LARGE SCALE GENOMIC DNA]</scope>
    <source>
        <strain evidence="2">Zhou-2022a</strain>
        <tissue evidence="2">Leaf</tissue>
    </source>
</reference>
<feature type="chain" id="PRO_5043800105" evidence="1">
    <location>
        <begin position="25"/>
        <end position="75"/>
    </location>
</feature>
<dbReference type="EMBL" id="JAZDWU010000012">
    <property type="protein sequence ID" value="KAK9984823.1"/>
    <property type="molecule type" value="Genomic_DNA"/>
</dbReference>
<protein>
    <submittedName>
        <fullName evidence="2">Uncharacterized protein</fullName>
    </submittedName>
</protein>